<sequence length="107" mass="11762">MSRFVPLQTPPVLTYNHHRGSVPVGALPFPMPGCKFRARIRRRLNLICACRSGRYCGVRGLTLRRLSLPLARSPAARPLRRACLLRVLPGAGGGAGGLRRGRRPNLK</sequence>
<reference evidence="1" key="1">
    <citation type="journal article" date="2021" name="Proc. Natl. Acad. Sci. U.S.A.">
        <title>A Catalog of Tens of Thousands of Viruses from Human Metagenomes Reveals Hidden Associations with Chronic Diseases.</title>
        <authorList>
            <person name="Tisza M.J."/>
            <person name="Buck C.B."/>
        </authorList>
    </citation>
    <scope>NUCLEOTIDE SEQUENCE</scope>
    <source>
        <strain evidence="1">Ct9Uc11</strain>
    </source>
</reference>
<accession>A0A8S5U9A0</accession>
<proteinExistence type="predicted"/>
<name>A0A8S5U9A0_9CAUD</name>
<dbReference type="EMBL" id="BK016043">
    <property type="protein sequence ID" value="DAF91028.1"/>
    <property type="molecule type" value="Genomic_DNA"/>
</dbReference>
<protein>
    <submittedName>
        <fullName evidence="1">Uncharacterized protein</fullName>
    </submittedName>
</protein>
<evidence type="ECO:0000313" key="1">
    <source>
        <dbReference type="EMBL" id="DAF91028.1"/>
    </source>
</evidence>
<organism evidence="1">
    <name type="scientific">Myoviridae sp. ct9Uc11</name>
    <dbReference type="NCBI Taxonomy" id="2825042"/>
    <lineage>
        <taxon>Viruses</taxon>
        <taxon>Duplodnaviria</taxon>
        <taxon>Heunggongvirae</taxon>
        <taxon>Uroviricota</taxon>
        <taxon>Caudoviricetes</taxon>
    </lineage>
</organism>